<accession>A0A640VR67</accession>
<feature type="domain" description="Glycosyltransferase 61 catalytic" evidence="1">
    <location>
        <begin position="351"/>
        <end position="527"/>
    </location>
</feature>
<protein>
    <recommendedName>
        <fullName evidence="1">Glycosyltransferase 61 catalytic domain-containing protein</fullName>
    </recommendedName>
</protein>
<dbReference type="InterPro" id="IPR049625">
    <property type="entry name" value="Glyco_transf_61_cat"/>
</dbReference>
<dbReference type="EMBL" id="BLIV01000004">
    <property type="protein sequence ID" value="GFE50713.1"/>
    <property type="molecule type" value="Genomic_DNA"/>
</dbReference>
<dbReference type="GO" id="GO:0016757">
    <property type="term" value="F:glycosyltransferase activity"/>
    <property type="evidence" value="ECO:0007669"/>
    <property type="project" value="InterPro"/>
</dbReference>
<keyword evidence="3" id="KW-1185">Reference proteome</keyword>
<dbReference type="Proteomes" id="UP000436522">
    <property type="component" value="Unassembled WGS sequence"/>
</dbReference>
<evidence type="ECO:0000259" key="1">
    <source>
        <dbReference type="Pfam" id="PF04577"/>
    </source>
</evidence>
<gene>
    <name evidence="2" type="ORF">So717_24660</name>
</gene>
<sequence>MRRAPVLFVTFDNLGSVGEYDPPQPWLHMRVQKLGFSILGLIARRKDWYRNADTPMLLTCLQEAGFFEQFERVIFTGTSMGGYAALTYSRLVPGAEVAIFSPQTTLNQQITPFEARFKYALRKWDWDSPAFLDATEAVPKAARVLLFYDPFVPEDRAHAQRLLHPNVTHVKCRHFGHRALRQVKACGVLEDLFGAIGAGTFEATAFVRSLSHRRNLRPWRKALLSNVTAARHPQLAKVALERLQALDPDAVYLEKARTRLEKLDNPRAEQHQKARLNGRITTESRAIVVPERPHDTALASGVLLAGGRYCAQSRTWIRATKFTPPPTLSNEELIDTLAGNHLFAGHLRGHFGHFLVESTARLWALAAVEGEIDSVLYLPYRGKVRKARRALKALSPFFDQLELSVPVKIIERPTQVETLHIPELGFGWGERYAGTPDYRHLMRNRLGRRVKAEGAERLYISRARLPPHRGGVLGEHVIEANLARQGYEIFHPELHPLEVQIARYKAARQVVALDGSALHLAAFFLPPAPRVCLILRRSRANAADYIRQYEAFCDTTPDVIDVISKDWLVAGSKRVDFRSVGQLDFGALFDQLKALHYVDRNFAPDLPDAREIEALEEDLAARGSRAVALPAPHG</sequence>
<comment type="caution">
    <text evidence="2">The sequence shown here is derived from an EMBL/GenBank/DDBJ whole genome shotgun (WGS) entry which is preliminary data.</text>
</comment>
<evidence type="ECO:0000313" key="3">
    <source>
        <dbReference type="Proteomes" id="UP000436522"/>
    </source>
</evidence>
<dbReference type="SUPFAM" id="SSF53474">
    <property type="entry name" value="alpha/beta-Hydrolases"/>
    <property type="match status" value="1"/>
</dbReference>
<reference evidence="2 3" key="1">
    <citation type="submission" date="2019-12" db="EMBL/GenBank/DDBJ databases">
        <title>Roseobacter cerasinus sp. nov., isolated from seawater around aquaculture.</title>
        <authorList>
            <person name="Muramatsu S."/>
            <person name="Takabe Y."/>
            <person name="Mori K."/>
            <person name="Takaichi S."/>
            <person name="Hanada S."/>
        </authorList>
    </citation>
    <scope>NUCLEOTIDE SEQUENCE [LARGE SCALE GENOMIC DNA]</scope>
    <source>
        <strain evidence="2 3">AI77</strain>
    </source>
</reference>
<proteinExistence type="predicted"/>
<evidence type="ECO:0000313" key="2">
    <source>
        <dbReference type="EMBL" id="GFE50713.1"/>
    </source>
</evidence>
<dbReference type="AlphaFoldDB" id="A0A640VR67"/>
<dbReference type="Pfam" id="PF04577">
    <property type="entry name" value="Glyco_transf_61"/>
    <property type="match status" value="1"/>
</dbReference>
<organism evidence="2 3">
    <name type="scientific">Roseobacter cerasinus</name>
    <dbReference type="NCBI Taxonomy" id="2602289"/>
    <lineage>
        <taxon>Bacteria</taxon>
        <taxon>Pseudomonadati</taxon>
        <taxon>Pseudomonadota</taxon>
        <taxon>Alphaproteobacteria</taxon>
        <taxon>Rhodobacterales</taxon>
        <taxon>Roseobacteraceae</taxon>
        <taxon>Roseobacter</taxon>
    </lineage>
</organism>
<name>A0A640VR67_9RHOB</name>
<dbReference type="InterPro" id="IPR029058">
    <property type="entry name" value="AB_hydrolase_fold"/>
</dbReference>